<proteinExistence type="predicted"/>
<sequence length="67" mass="7595">MKPHLIRLSFPLSKCVLVTISVVTTSRPLIPGFIYQFFPRTQDVVTSLLESSETHVWRMLCPLPPAV</sequence>
<evidence type="ECO:0000313" key="2">
    <source>
        <dbReference type="Proteomes" id="UP000887116"/>
    </source>
</evidence>
<gene>
    <name evidence="1" type="ORF">TNCT_599481</name>
</gene>
<protein>
    <submittedName>
        <fullName evidence="1">Uncharacterized protein</fullName>
    </submittedName>
</protein>
<organism evidence="1 2">
    <name type="scientific">Trichonephila clavata</name>
    <name type="common">Joro spider</name>
    <name type="synonym">Nephila clavata</name>
    <dbReference type="NCBI Taxonomy" id="2740835"/>
    <lineage>
        <taxon>Eukaryota</taxon>
        <taxon>Metazoa</taxon>
        <taxon>Ecdysozoa</taxon>
        <taxon>Arthropoda</taxon>
        <taxon>Chelicerata</taxon>
        <taxon>Arachnida</taxon>
        <taxon>Araneae</taxon>
        <taxon>Araneomorphae</taxon>
        <taxon>Entelegynae</taxon>
        <taxon>Araneoidea</taxon>
        <taxon>Nephilidae</taxon>
        <taxon>Trichonephila</taxon>
    </lineage>
</organism>
<name>A0A8X6HL27_TRICU</name>
<keyword evidence="2" id="KW-1185">Reference proteome</keyword>
<accession>A0A8X6HL27</accession>
<dbReference type="AlphaFoldDB" id="A0A8X6HL27"/>
<evidence type="ECO:0000313" key="1">
    <source>
        <dbReference type="EMBL" id="GFR25558.1"/>
    </source>
</evidence>
<dbReference type="Proteomes" id="UP000887116">
    <property type="component" value="Unassembled WGS sequence"/>
</dbReference>
<dbReference type="EMBL" id="BMAO01018727">
    <property type="protein sequence ID" value="GFR25558.1"/>
    <property type="molecule type" value="Genomic_DNA"/>
</dbReference>
<comment type="caution">
    <text evidence="1">The sequence shown here is derived from an EMBL/GenBank/DDBJ whole genome shotgun (WGS) entry which is preliminary data.</text>
</comment>
<reference evidence="1" key="1">
    <citation type="submission" date="2020-07" db="EMBL/GenBank/DDBJ databases">
        <title>Multicomponent nature underlies the extraordinary mechanical properties of spider dragline silk.</title>
        <authorList>
            <person name="Kono N."/>
            <person name="Nakamura H."/>
            <person name="Mori M."/>
            <person name="Yoshida Y."/>
            <person name="Ohtoshi R."/>
            <person name="Malay A.D."/>
            <person name="Moran D.A.P."/>
            <person name="Tomita M."/>
            <person name="Numata K."/>
            <person name="Arakawa K."/>
        </authorList>
    </citation>
    <scope>NUCLEOTIDE SEQUENCE</scope>
</reference>